<feature type="transmembrane region" description="Helical" evidence="1">
    <location>
        <begin position="35"/>
        <end position="57"/>
    </location>
</feature>
<feature type="transmembrane region" description="Helical" evidence="1">
    <location>
        <begin position="366"/>
        <end position="387"/>
    </location>
</feature>
<dbReference type="STRING" id="1605367.AFM12_04575"/>
<keyword evidence="1" id="KW-0812">Transmembrane</keyword>
<evidence type="ECO:0000313" key="2">
    <source>
        <dbReference type="EMBL" id="KPM49853.1"/>
    </source>
</evidence>
<reference evidence="2 3" key="1">
    <citation type="submission" date="2015-07" db="EMBL/GenBank/DDBJ databases">
        <title>The draft genome sequence of Leadbetterella sp. JN14-9.</title>
        <authorList>
            <person name="Liu Y."/>
            <person name="Du J."/>
            <person name="Shao Z."/>
        </authorList>
    </citation>
    <scope>NUCLEOTIDE SEQUENCE [LARGE SCALE GENOMIC DNA]</scope>
    <source>
        <strain evidence="2 3">JN14-9</strain>
    </source>
</reference>
<dbReference type="RefSeq" id="WP_131458189.1">
    <property type="nucleotide sequence ID" value="NZ_JXSZ01000005.1"/>
</dbReference>
<feature type="transmembrane region" description="Helical" evidence="1">
    <location>
        <begin position="399"/>
        <end position="417"/>
    </location>
</feature>
<comment type="caution">
    <text evidence="2">The sequence shown here is derived from an EMBL/GenBank/DDBJ whole genome shotgun (WGS) entry which is preliminary data.</text>
</comment>
<protein>
    <recommendedName>
        <fullName evidence="4">O-antigen polymerase</fullName>
    </recommendedName>
</protein>
<accession>A0A0P7BZG9</accession>
<feature type="transmembrane region" description="Helical" evidence="1">
    <location>
        <begin position="69"/>
        <end position="87"/>
    </location>
</feature>
<evidence type="ECO:0000313" key="3">
    <source>
        <dbReference type="Proteomes" id="UP000050454"/>
    </source>
</evidence>
<feature type="transmembrane region" description="Helical" evidence="1">
    <location>
        <begin position="12"/>
        <end position="29"/>
    </location>
</feature>
<feature type="transmembrane region" description="Helical" evidence="1">
    <location>
        <begin position="93"/>
        <end position="116"/>
    </location>
</feature>
<proteinExistence type="predicted"/>
<dbReference type="AlphaFoldDB" id="A0A0P7BZG9"/>
<feature type="transmembrane region" description="Helical" evidence="1">
    <location>
        <begin position="128"/>
        <end position="149"/>
    </location>
</feature>
<name>A0A0P7BZG9_9BACT</name>
<keyword evidence="1" id="KW-1133">Transmembrane helix</keyword>
<dbReference type="Proteomes" id="UP000050454">
    <property type="component" value="Unassembled WGS sequence"/>
</dbReference>
<feature type="transmembrane region" description="Helical" evidence="1">
    <location>
        <begin position="256"/>
        <end position="273"/>
    </location>
</feature>
<dbReference type="OrthoDB" id="930125at2"/>
<organism evidence="2 3">
    <name type="scientific">Jiulongibacter sediminis</name>
    <dbReference type="NCBI Taxonomy" id="1605367"/>
    <lineage>
        <taxon>Bacteria</taxon>
        <taxon>Pseudomonadati</taxon>
        <taxon>Bacteroidota</taxon>
        <taxon>Cytophagia</taxon>
        <taxon>Cytophagales</taxon>
        <taxon>Leadbetterellaceae</taxon>
        <taxon>Jiulongibacter</taxon>
    </lineage>
</organism>
<feature type="transmembrane region" description="Helical" evidence="1">
    <location>
        <begin position="207"/>
        <end position="236"/>
    </location>
</feature>
<gene>
    <name evidence="2" type="ORF">AFM12_04575</name>
</gene>
<sequence>MMLFDKILKHRDAIAISMVFCSGPLNYGIRDGLGVAPNSAIFTLIFMFGGIFLALPYRDLNKLYRNDTPLTFLALVYLVVTLLYMFVYVKEYYFPITVKIYDCIVIGITLYFLFYLSTVKAKTLRFNFLRFSIFISFIGCLGLLAYAVLNPDFVLGQRLAISFKGDSEMDSMGNPHIFGRGAFFGIISALIYLKYETRSIYRNLTYLSLLVFLAVLVLSQAMSSIMAGFGAIAFFVWHNSSFLGLIKGARKLLTKWYFWVILIALIGKGIDVFRKNEAIIELGYNVIERRVEKLVNTIFASEDENDITAEEVVTDESAEGRVATLKIVRESLIENFEEGWYHKIFFGHGYFALYVDVPIVEVFHSYGLAGLSIFLVFFISMIIYSWREMKNPQTIISEWTAYGFVYFFIFTFTNGLIMDYNRWTFFIMVCRFMPPAIKYVTQLKVSKA</sequence>
<dbReference type="EMBL" id="LGTQ01000005">
    <property type="protein sequence ID" value="KPM49853.1"/>
    <property type="molecule type" value="Genomic_DNA"/>
</dbReference>
<evidence type="ECO:0000256" key="1">
    <source>
        <dbReference type="SAM" id="Phobius"/>
    </source>
</evidence>
<evidence type="ECO:0008006" key="4">
    <source>
        <dbReference type="Google" id="ProtNLM"/>
    </source>
</evidence>
<feature type="transmembrane region" description="Helical" evidence="1">
    <location>
        <begin position="177"/>
        <end position="195"/>
    </location>
</feature>
<keyword evidence="1" id="KW-0472">Membrane</keyword>
<keyword evidence="3" id="KW-1185">Reference proteome</keyword>